<dbReference type="EMBL" id="BARV01035379">
    <property type="protein sequence ID" value="GAI56585.1"/>
    <property type="molecule type" value="Genomic_DNA"/>
</dbReference>
<organism evidence="1">
    <name type="scientific">marine sediment metagenome</name>
    <dbReference type="NCBI Taxonomy" id="412755"/>
    <lineage>
        <taxon>unclassified sequences</taxon>
        <taxon>metagenomes</taxon>
        <taxon>ecological metagenomes</taxon>
    </lineage>
</organism>
<comment type="caution">
    <text evidence="1">The sequence shown here is derived from an EMBL/GenBank/DDBJ whole genome shotgun (WGS) entry which is preliminary data.</text>
</comment>
<gene>
    <name evidence="1" type="ORF">S06H3_55215</name>
</gene>
<protein>
    <submittedName>
        <fullName evidence="1">Uncharacterized protein</fullName>
    </submittedName>
</protein>
<accession>X1R0F7</accession>
<evidence type="ECO:0000313" key="1">
    <source>
        <dbReference type="EMBL" id="GAI56585.1"/>
    </source>
</evidence>
<dbReference type="AlphaFoldDB" id="X1R0F7"/>
<sequence length="51" mass="5656">GDSPIFKNNKEIPAHSWVIVVKISDALWPVVSKCTGLSMQGVCRRKSDEDN</sequence>
<name>X1R0F7_9ZZZZ</name>
<proteinExistence type="predicted"/>
<reference evidence="1" key="1">
    <citation type="journal article" date="2014" name="Front. Microbiol.">
        <title>High frequency of phylogenetically diverse reductive dehalogenase-homologous genes in deep subseafloor sedimentary metagenomes.</title>
        <authorList>
            <person name="Kawai M."/>
            <person name="Futagami T."/>
            <person name="Toyoda A."/>
            <person name="Takaki Y."/>
            <person name="Nishi S."/>
            <person name="Hori S."/>
            <person name="Arai W."/>
            <person name="Tsubouchi T."/>
            <person name="Morono Y."/>
            <person name="Uchiyama I."/>
            <person name="Ito T."/>
            <person name="Fujiyama A."/>
            <person name="Inagaki F."/>
            <person name="Takami H."/>
        </authorList>
    </citation>
    <scope>NUCLEOTIDE SEQUENCE</scope>
    <source>
        <strain evidence="1">Expedition CK06-06</strain>
    </source>
</reference>
<feature type="non-terminal residue" evidence="1">
    <location>
        <position position="1"/>
    </location>
</feature>